<keyword evidence="3" id="KW-1185">Reference proteome</keyword>
<gene>
    <name evidence="2" type="ORF">H6P81_016147</name>
</gene>
<dbReference type="AlphaFoldDB" id="A0AAV7EBA5"/>
<name>A0AAV7EBA5_ARIFI</name>
<evidence type="ECO:0000256" key="1">
    <source>
        <dbReference type="SAM" id="MobiDB-lite"/>
    </source>
</evidence>
<protein>
    <submittedName>
        <fullName evidence="2">Uncharacterized protein</fullName>
    </submittedName>
</protein>
<evidence type="ECO:0000313" key="3">
    <source>
        <dbReference type="Proteomes" id="UP000825729"/>
    </source>
</evidence>
<dbReference type="Proteomes" id="UP000825729">
    <property type="component" value="Unassembled WGS sequence"/>
</dbReference>
<feature type="compositionally biased region" description="Basic and acidic residues" evidence="1">
    <location>
        <begin position="165"/>
        <end position="184"/>
    </location>
</feature>
<accession>A0AAV7EBA5</accession>
<proteinExistence type="predicted"/>
<sequence>MATVVSRDQRFRTPPAAVFTADSRPSMSDNTKTSVQSKRNATPLDMSYAILISPKLGSITDNEETTTLYSLCSSGIVYGGAVKHRPKHLLIKQNRPSLFSSLASSSQLHLDAIALSPPWSKILSQNGNWIKIWSTRGMTLNLQFFWLMFTVNFQHSAKHPAPQLADKDDSLRTDNTRQFSEFKKVQKVPSGPSPIGNAHPPTARP</sequence>
<evidence type="ECO:0000313" key="2">
    <source>
        <dbReference type="EMBL" id="KAG9444807.1"/>
    </source>
</evidence>
<comment type="caution">
    <text evidence="2">The sequence shown here is derived from an EMBL/GenBank/DDBJ whole genome shotgun (WGS) entry which is preliminary data.</text>
</comment>
<organism evidence="2 3">
    <name type="scientific">Aristolochia fimbriata</name>
    <name type="common">White veined hardy Dutchman's pipe vine</name>
    <dbReference type="NCBI Taxonomy" id="158543"/>
    <lineage>
        <taxon>Eukaryota</taxon>
        <taxon>Viridiplantae</taxon>
        <taxon>Streptophyta</taxon>
        <taxon>Embryophyta</taxon>
        <taxon>Tracheophyta</taxon>
        <taxon>Spermatophyta</taxon>
        <taxon>Magnoliopsida</taxon>
        <taxon>Magnoliidae</taxon>
        <taxon>Piperales</taxon>
        <taxon>Aristolochiaceae</taxon>
        <taxon>Aristolochia</taxon>
    </lineage>
</organism>
<feature type="region of interest" description="Disordered" evidence="1">
    <location>
        <begin position="160"/>
        <end position="205"/>
    </location>
</feature>
<dbReference type="EMBL" id="JAINDJ010000006">
    <property type="protein sequence ID" value="KAG9444807.1"/>
    <property type="molecule type" value="Genomic_DNA"/>
</dbReference>
<reference evidence="2 3" key="1">
    <citation type="submission" date="2021-07" db="EMBL/GenBank/DDBJ databases">
        <title>The Aristolochia fimbriata genome: insights into angiosperm evolution, floral development and chemical biosynthesis.</title>
        <authorList>
            <person name="Jiao Y."/>
        </authorList>
    </citation>
    <scope>NUCLEOTIDE SEQUENCE [LARGE SCALE GENOMIC DNA]</scope>
    <source>
        <strain evidence="2">IBCAS-2021</strain>
        <tissue evidence="2">Leaf</tissue>
    </source>
</reference>